<dbReference type="Gene3D" id="2.20.100.10">
    <property type="entry name" value="Thrombospondin type-1 (TSP1) repeat"/>
    <property type="match status" value="1"/>
</dbReference>
<evidence type="ECO:0000313" key="7">
    <source>
        <dbReference type="Proteomes" id="UP000261620"/>
    </source>
</evidence>
<evidence type="ECO:0000256" key="1">
    <source>
        <dbReference type="ARBA" id="ARBA00004613"/>
    </source>
</evidence>
<accession>A0A3Q3WSS3</accession>
<name>A0A3Q3WSS3_MOLML</name>
<dbReference type="SMART" id="SM00209">
    <property type="entry name" value="TSP1"/>
    <property type="match status" value="1"/>
</dbReference>
<dbReference type="GO" id="GO:0005576">
    <property type="term" value="C:extracellular region"/>
    <property type="evidence" value="ECO:0007669"/>
    <property type="project" value="UniProtKB-SubCell"/>
</dbReference>
<dbReference type="Gene3D" id="2.60.120.830">
    <property type="match status" value="1"/>
</dbReference>
<evidence type="ECO:0000256" key="4">
    <source>
        <dbReference type="PIRSR" id="PIRSR613273-3"/>
    </source>
</evidence>
<protein>
    <recommendedName>
        <fullName evidence="5">ADAMTS/ADAMTS-like cysteine-rich domain-containing protein</fullName>
    </recommendedName>
</protein>
<evidence type="ECO:0000259" key="5">
    <source>
        <dbReference type="Pfam" id="PF19236"/>
    </source>
</evidence>
<dbReference type="InterPro" id="IPR000884">
    <property type="entry name" value="TSP1_rpt"/>
</dbReference>
<dbReference type="FunFam" id="2.20.100.10:FF:000025">
    <property type="entry name" value="ADAMTS like 1"/>
    <property type="match status" value="1"/>
</dbReference>
<proteinExistence type="predicted"/>
<dbReference type="InterPro" id="IPR045371">
    <property type="entry name" value="ADAMTS_CR_3"/>
</dbReference>
<sequence>GLCCNNSTAKCSMMQLAERSSRTARSEEDRDTLWDAWGSWSECSRTCGGGASYSLRRCLSSKTCEGQNIKYRTCSNADCPPDAGDFRAQQCSAHEDVRFQGQYHEWLPVYNDPENPCALKCNAKDSGLVVELAPKVLDGTRCYTESLDMCISGICQIVGCDHELGSTAKEDNCGVCDGDGSSCRLVRGHYKSQHDSGKSKESQFARITFVRYINEAGGL</sequence>
<dbReference type="Pfam" id="PF19236">
    <property type="entry name" value="ADAMTS_CR_3"/>
    <property type="match status" value="1"/>
</dbReference>
<organism evidence="6 7">
    <name type="scientific">Mola mola</name>
    <name type="common">Ocean sunfish</name>
    <name type="synonym">Tetraodon mola</name>
    <dbReference type="NCBI Taxonomy" id="94237"/>
    <lineage>
        <taxon>Eukaryota</taxon>
        <taxon>Metazoa</taxon>
        <taxon>Chordata</taxon>
        <taxon>Craniata</taxon>
        <taxon>Vertebrata</taxon>
        <taxon>Euteleostomi</taxon>
        <taxon>Actinopterygii</taxon>
        <taxon>Neopterygii</taxon>
        <taxon>Teleostei</taxon>
        <taxon>Neoteleostei</taxon>
        <taxon>Acanthomorphata</taxon>
        <taxon>Eupercaria</taxon>
        <taxon>Tetraodontiformes</taxon>
        <taxon>Molidae</taxon>
        <taxon>Mola</taxon>
    </lineage>
</organism>
<dbReference type="InterPro" id="IPR050439">
    <property type="entry name" value="ADAMTS_ADAMTS-like"/>
</dbReference>
<reference evidence="6" key="2">
    <citation type="submission" date="2025-09" db="UniProtKB">
        <authorList>
            <consortium name="Ensembl"/>
        </authorList>
    </citation>
    <scope>IDENTIFICATION</scope>
</reference>
<keyword evidence="2" id="KW-0964">Secreted</keyword>
<dbReference type="STRING" id="94237.ENSMMOP00000015492"/>
<evidence type="ECO:0000256" key="3">
    <source>
        <dbReference type="ARBA" id="ARBA00023157"/>
    </source>
</evidence>
<dbReference type="PRINTS" id="PR01857">
    <property type="entry name" value="ADAMTSFAMILY"/>
</dbReference>
<dbReference type="InterPro" id="IPR013273">
    <property type="entry name" value="ADAMTS/ADAMTS-like"/>
</dbReference>
<evidence type="ECO:0000313" key="6">
    <source>
        <dbReference type="Ensembl" id="ENSMMOP00000015492.1"/>
    </source>
</evidence>
<dbReference type="PROSITE" id="PS50092">
    <property type="entry name" value="TSP1"/>
    <property type="match status" value="1"/>
</dbReference>
<dbReference type="SUPFAM" id="SSF82895">
    <property type="entry name" value="TSP-1 type 1 repeat"/>
    <property type="match status" value="1"/>
</dbReference>
<dbReference type="Pfam" id="PF00090">
    <property type="entry name" value="TSP_1"/>
    <property type="match status" value="1"/>
</dbReference>
<dbReference type="PANTHER" id="PTHR13723:SF157">
    <property type="entry name" value="ADAMTS-LIKE PROTEIN 1"/>
    <property type="match status" value="1"/>
</dbReference>
<comment type="subcellular location">
    <subcellularLocation>
        <location evidence="1">Secreted</location>
    </subcellularLocation>
</comment>
<dbReference type="AlphaFoldDB" id="A0A3Q3WSS3"/>
<dbReference type="GO" id="GO:0031012">
    <property type="term" value="C:extracellular matrix"/>
    <property type="evidence" value="ECO:0007669"/>
    <property type="project" value="TreeGrafter"/>
</dbReference>
<feature type="domain" description="ADAMTS/ADAMTS-like cysteine-rich" evidence="5">
    <location>
        <begin position="114"/>
        <end position="183"/>
    </location>
</feature>
<dbReference type="InterPro" id="IPR036383">
    <property type="entry name" value="TSP1_rpt_sf"/>
</dbReference>
<feature type="disulfide bond" evidence="4">
    <location>
        <begin position="47"/>
        <end position="79"/>
    </location>
</feature>
<keyword evidence="3 4" id="KW-1015">Disulfide bond</keyword>
<dbReference type="Ensembl" id="ENSMMOT00000015746.1">
    <property type="protein sequence ID" value="ENSMMOP00000015492.1"/>
    <property type="gene ID" value="ENSMMOG00000011814.1"/>
</dbReference>
<feature type="disulfide bond" evidence="4">
    <location>
        <begin position="58"/>
        <end position="64"/>
    </location>
</feature>
<evidence type="ECO:0000256" key="2">
    <source>
        <dbReference type="ARBA" id="ARBA00022525"/>
    </source>
</evidence>
<dbReference type="PANTHER" id="PTHR13723">
    <property type="entry name" value="ADAMTS A DISINTEGRIN AND METALLOPROTEASE WITH THROMBOSPONDIN MOTIFS PROTEASE"/>
    <property type="match status" value="1"/>
</dbReference>
<dbReference type="Proteomes" id="UP000261620">
    <property type="component" value="Unplaced"/>
</dbReference>
<keyword evidence="7" id="KW-1185">Reference proteome</keyword>
<reference evidence="6" key="1">
    <citation type="submission" date="2025-08" db="UniProtKB">
        <authorList>
            <consortium name="Ensembl"/>
        </authorList>
    </citation>
    <scope>IDENTIFICATION</scope>
</reference>
<feature type="disulfide bond" evidence="4">
    <location>
        <begin position="43"/>
        <end position="74"/>
    </location>
</feature>
<dbReference type="GO" id="GO:0030198">
    <property type="term" value="P:extracellular matrix organization"/>
    <property type="evidence" value="ECO:0007669"/>
    <property type="project" value="InterPro"/>
</dbReference>
<dbReference type="OMA" id="KSQHATG"/>